<dbReference type="GO" id="GO:0000287">
    <property type="term" value="F:magnesium ion binding"/>
    <property type="evidence" value="ECO:0007669"/>
    <property type="project" value="TreeGrafter"/>
</dbReference>
<proteinExistence type="predicted"/>
<name>A0A6L5YRP9_9FIRM</name>
<dbReference type="InterPro" id="IPR036412">
    <property type="entry name" value="HAD-like_sf"/>
</dbReference>
<reference evidence="1 2" key="1">
    <citation type="submission" date="2019-08" db="EMBL/GenBank/DDBJ databases">
        <title>In-depth cultivation of the pig gut microbiome towards novel bacterial diversity and tailored functional studies.</title>
        <authorList>
            <person name="Wylensek D."/>
            <person name="Hitch T.C.A."/>
            <person name="Clavel T."/>
        </authorList>
    </citation>
    <scope>NUCLEOTIDE SEQUENCE [LARGE SCALE GENOMIC DNA]</scope>
    <source>
        <strain evidence="1 2">MUC/MUC-530-WT-4D</strain>
    </source>
</reference>
<comment type="caution">
    <text evidence="1">The sequence shown here is derived from an EMBL/GenBank/DDBJ whole genome shotgun (WGS) entry which is preliminary data.</text>
</comment>
<dbReference type="SFLD" id="SFLDS00003">
    <property type="entry name" value="Haloacid_Dehalogenase"/>
    <property type="match status" value="1"/>
</dbReference>
<dbReference type="Proteomes" id="UP000474024">
    <property type="component" value="Unassembled WGS sequence"/>
</dbReference>
<dbReference type="EMBL" id="VUNI01000006">
    <property type="protein sequence ID" value="MST74391.1"/>
    <property type="molecule type" value="Genomic_DNA"/>
</dbReference>
<dbReference type="SUPFAM" id="SSF56784">
    <property type="entry name" value="HAD-like"/>
    <property type="match status" value="1"/>
</dbReference>
<dbReference type="InterPro" id="IPR023214">
    <property type="entry name" value="HAD_sf"/>
</dbReference>
<dbReference type="PANTHER" id="PTHR10000:SF8">
    <property type="entry name" value="HAD SUPERFAMILY HYDROLASE-LIKE, TYPE 3"/>
    <property type="match status" value="1"/>
</dbReference>
<dbReference type="Gene3D" id="3.40.50.1000">
    <property type="entry name" value="HAD superfamily/HAD-like"/>
    <property type="match status" value="1"/>
</dbReference>
<dbReference type="InterPro" id="IPR006379">
    <property type="entry name" value="HAD-SF_hydro_IIB"/>
</dbReference>
<protein>
    <submittedName>
        <fullName evidence="1">HAD family phosphatase</fullName>
    </submittedName>
</protein>
<dbReference type="Gene3D" id="3.30.1240.10">
    <property type="match status" value="1"/>
</dbReference>
<dbReference type="SFLD" id="SFLDG01140">
    <property type="entry name" value="C2.B:_Phosphomannomutase_and_P"/>
    <property type="match status" value="1"/>
</dbReference>
<dbReference type="GO" id="GO:0005829">
    <property type="term" value="C:cytosol"/>
    <property type="evidence" value="ECO:0007669"/>
    <property type="project" value="TreeGrafter"/>
</dbReference>
<sequence length="277" mass="30001">MKLIALDLDGTLFTTQGTISSHTIDVLNRAKDAGIEVIISTGRPFCGLPFEQISQTSIRYAITANGAAVYEIAEKNCLFENPMNPEMTIPILNYLLSKDIHMDAFIHGDGFSPSDRLSIAQELIIPDSLKKYIINTRTRVDDFAGFIQKNRLPIQKMTLNFSALPDGTLKDREDVKKYLLSTRILTVVSGGYHNLEFTKAGVTKGTALTQLAEKLQIPIAQTMAVGDTENDLSILKAAGLGVAMGNAPADIKAAADAVTCSNDEDGVAFAIEKYALS</sequence>
<dbReference type="PANTHER" id="PTHR10000">
    <property type="entry name" value="PHOSPHOSERINE PHOSPHATASE"/>
    <property type="match status" value="1"/>
</dbReference>
<gene>
    <name evidence="1" type="ORF">FYJ75_04985</name>
</gene>
<dbReference type="NCBIfam" id="TIGR00099">
    <property type="entry name" value="Cof-subfamily"/>
    <property type="match status" value="1"/>
</dbReference>
<dbReference type="InterPro" id="IPR000150">
    <property type="entry name" value="Cof"/>
</dbReference>
<dbReference type="CDD" id="cd07516">
    <property type="entry name" value="HAD_Pase"/>
    <property type="match status" value="1"/>
</dbReference>
<keyword evidence="2" id="KW-1185">Reference proteome</keyword>
<accession>A0A6L5YRP9</accession>
<dbReference type="GO" id="GO:0016791">
    <property type="term" value="F:phosphatase activity"/>
    <property type="evidence" value="ECO:0007669"/>
    <property type="project" value="TreeGrafter"/>
</dbReference>
<organism evidence="1 2">
    <name type="scientific">Roseburia porci</name>
    <dbReference type="NCBI Taxonomy" id="2605790"/>
    <lineage>
        <taxon>Bacteria</taxon>
        <taxon>Bacillati</taxon>
        <taxon>Bacillota</taxon>
        <taxon>Clostridia</taxon>
        <taxon>Lachnospirales</taxon>
        <taxon>Lachnospiraceae</taxon>
        <taxon>Roseburia</taxon>
    </lineage>
</organism>
<dbReference type="Pfam" id="PF08282">
    <property type="entry name" value="Hydrolase_3"/>
    <property type="match status" value="1"/>
</dbReference>
<evidence type="ECO:0000313" key="1">
    <source>
        <dbReference type="EMBL" id="MST74391.1"/>
    </source>
</evidence>
<dbReference type="AlphaFoldDB" id="A0A6L5YRP9"/>
<dbReference type="NCBIfam" id="TIGR01484">
    <property type="entry name" value="HAD-SF-IIB"/>
    <property type="match status" value="1"/>
</dbReference>
<evidence type="ECO:0000313" key="2">
    <source>
        <dbReference type="Proteomes" id="UP000474024"/>
    </source>
</evidence>